<dbReference type="AlphaFoldDB" id="A0AAN7IFS4"/>
<dbReference type="InterPro" id="IPR046349">
    <property type="entry name" value="C1-like_sf"/>
</dbReference>
<accession>A0AAN7IFS4</accession>
<gene>
    <name evidence="1" type="ORF">RGQ29_029026</name>
</gene>
<name>A0AAN7IFS4_QUERU</name>
<evidence type="ECO:0008006" key="3">
    <source>
        <dbReference type="Google" id="ProtNLM"/>
    </source>
</evidence>
<dbReference type="PANTHER" id="PTHR46477:SF15">
    <property type="entry name" value="CYSTEINE_HISTIDINE-RICH C1 DOMAIN PROTEIN"/>
    <property type="match status" value="1"/>
</dbReference>
<dbReference type="SUPFAM" id="SSF57889">
    <property type="entry name" value="Cysteine-rich domain"/>
    <property type="match status" value="1"/>
</dbReference>
<proteinExistence type="predicted"/>
<comment type="caution">
    <text evidence="1">The sequence shown here is derived from an EMBL/GenBank/DDBJ whole genome shotgun (WGS) entry which is preliminary data.</text>
</comment>
<organism evidence="1 2">
    <name type="scientific">Quercus rubra</name>
    <name type="common">Northern red oak</name>
    <name type="synonym">Quercus borealis</name>
    <dbReference type="NCBI Taxonomy" id="3512"/>
    <lineage>
        <taxon>Eukaryota</taxon>
        <taxon>Viridiplantae</taxon>
        <taxon>Streptophyta</taxon>
        <taxon>Embryophyta</taxon>
        <taxon>Tracheophyta</taxon>
        <taxon>Spermatophyta</taxon>
        <taxon>Magnoliopsida</taxon>
        <taxon>eudicotyledons</taxon>
        <taxon>Gunneridae</taxon>
        <taxon>Pentapetalae</taxon>
        <taxon>rosids</taxon>
        <taxon>fabids</taxon>
        <taxon>Fagales</taxon>
        <taxon>Fagaceae</taxon>
        <taxon>Quercus</taxon>
    </lineage>
</organism>
<dbReference type="Proteomes" id="UP001324115">
    <property type="component" value="Unassembled WGS sequence"/>
</dbReference>
<keyword evidence="2" id="KW-1185">Reference proteome</keyword>
<reference evidence="1 2" key="1">
    <citation type="journal article" date="2023" name="G3 (Bethesda)">
        <title>A haplotype-resolved chromosome-scale genome for Quercus rubra L. provides insights into the genetics of adaptive traits for red oak species.</title>
        <authorList>
            <person name="Kapoor B."/>
            <person name="Jenkins J."/>
            <person name="Schmutz J."/>
            <person name="Zhebentyayeva T."/>
            <person name="Kuelheim C."/>
            <person name="Coggeshall M."/>
            <person name="Heim C."/>
            <person name="Lasky J.R."/>
            <person name="Leites L."/>
            <person name="Islam-Faridi N."/>
            <person name="Romero-Severson J."/>
            <person name="DeLeo V.L."/>
            <person name="Lucas S.M."/>
            <person name="Lazic D."/>
            <person name="Gailing O."/>
            <person name="Carlson J."/>
            <person name="Staton M."/>
        </authorList>
    </citation>
    <scope>NUCLEOTIDE SEQUENCE [LARGE SCALE GENOMIC DNA]</scope>
    <source>
        <strain evidence="1">Pseudo-F2</strain>
    </source>
</reference>
<evidence type="ECO:0000313" key="1">
    <source>
        <dbReference type="EMBL" id="KAK4579184.1"/>
    </source>
</evidence>
<sequence length="255" mass="28952">MSGIAEIQQYSHGHQLKLVCNQSRFKCNGCKELGINSCYQCKHNRDFHLHEECALLASGYITHPFFKNCHFIFHDAASQSAASTTRLVCVACSKNVQGFMYRSSTNKTTHRSSPLLFEAPTHNRANNHGVTVNLREMLSHTSKKCQFCRSRTVSKETKGWVYVSNCGKYRYHVACAQDMIFHHSWNWNNVCDLQTTGGGTGNKLSVIAQNLGLTGRNFRRYSWKIIKLIIKAIFGSLSGNPFSIQQVLAEQFYRN</sequence>
<evidence type="ECO:0000313" key="2">
    <source>
        <dbReference type="Proteomes" id="UP001324115"/>
    </source>
</evidence>
<protein>
    <recommendedName>
        <fullName evidence="3">DC1 domain-containing protein</fullName>
    </recommendedName>
</protein>
<dbReference type="EMBL" id="JAXUIC010000008">
    <property type="protein sequence ID" value="KAK4579184.1"/>
    <property type="molecule type" value="Genomic_DNA"/>
</dbReference>
<dbReference type="PANTHER" id="PTHR46477">
    <property type="entry name" value="CYSTEINE/HISTIDINE-RICH C1 DOMAIN FAMILY PROTEIN"/>
    <property type="match status" value="1"/>
</dbReference>